<dbReference type="Gene3D" id="1.25.10.10">
    <property type="entry name" value="Leucine-rich Repeat Variant"/>
    <property type="match status" value="1"/>
</dbReference>
<evidence type="ECO:0000256" key="6">
    <source>
        <dbReference type="ARBA" id="ARBA00022927"/>
    </source>
</evidence>
<evidence type="ECO:0000256" key="1">
    <source>
        <dbReference type="ARBA" id="ARBA00004496"/>
    </source>
</evidence>
<comment type="subcellular location">
    <subcellularLocation>
        <location evidence="1">Cytoplasm</location>
    </subcellularLocation>
</comment>
<dbReference type="PANTHER" id="PTHR10527">
    <property type="entry name" value="IMPORTIN BETA"/>
    <property type="match status" value="1"/>
</dbReference>
<dbReference type="PROSITE" id="PS50166">
    <property type="entry name" value="IMPORTIN_B_NT"/>
    <property type="match status" value="1"/>
</dbReference>
<dbReference type="InterPro" id="IPR001494">
    <property type="entry name" value="Importin-beta_N"/>
</dbReference>
<dbReference type="AlphaFoldDB" id="A0A7S3LRZ7"/>
<evidence type="ECO:0000313" key="8">
    <source>
        <dbReference type="EMBL" id="CAE0438069.1"/>
    </source>
</evidence>
<dbReference type="Pfam" id="PF25574">
    <property type="entry name" value="TPR_IMB1"/>
    <property type="match status" value="1"/>
</dbReference>
<dbReference type="GO" id="GO:0006606">
    <property type="term" value="P:protein import into nucleus"/>
    <property type="evidence" value="ECO:0007669"/>
    <property type="project" value="InterPro"/>
</dbReference>
<name>A0A7S3LRZ7_9STRA</name>
<dbReference type="SMART" id="SM00913">
    <property type="entry name" value="IBN_N"/>
    <property type="match status" value="1"/>
</dbReference>
<accession>A0A7S3LRZ7</accession>
<keyword evidence="4" id="KW-0963">Cytoplasm</keyword>
<evidence type="ECO:0000256" key="3">
    <source>
        <dbReference type="ARBA" id="ARBA00022448"/>
    </source>
</evidence>
<comment type="similarity">
    <text evidence="2">Belongs to the importin beta family. Importin beta-1 subfamily.</text>
</comment>
<evidence type="ECO:0000256" key="5">
    <source>
        <dbReference type="ARBA" id="ARBA00022737"/>
    </source>
</evidence>
<dbReference type="GO" id="GO:0031267">
    <property type="term" value="F:small GTPase binding"/>
    <property type="evidence" value="ECO:0007669"/>
    <property type="project" value="InterPro"/>
</dbReference>
<dbReference type="InterPro" id="IPR058584">
    <property type="entry name" value="IMB1_TNPO1-like_TPR"/>
</dbReference>
<gene>
    <name evidence="8" type="ORF">ASTO00021_LOCUS8321</name>
</gene>
<evidence type="ECO:0000256" key="4">
    <source>
        <dbReference type="ARBA" id="ARBA00022490"/>
    </source>
</evidence>
<keyword evidence="5" id="KW-0677">Repeat</keyword>
<reference evidence="8" key="1">
    <citation type="submission" date="2021-01" db="EMBL/GenBank/DDBJ databases">
        <authorList>
            <person name="Corre E."/>
            <person name="Pelletier E."/>
            <person name="Niang G."/>
            <person name="Scheremetjew M."/>
            <person name="Finn R."/>
            <person name="Kale V."/>
            <person name="Holt S."/>
            <person name="Cochrane G."/>
            <person name="Meng A."/>
            <person name="Brown T."/>
            <person name="Cohen L."/>
        </authorList>
    </citation>
    <scope>NUCLEOTIDE SEQUENCE</scope>
    <source>
        <strain evidence="8">GSBS06</strain>
    </source>
</reference>
<dbReference type="EMBL" id="HBIN01011096">
    <property type="protein sequence ID" value="CAE0438069.1"/>
    <property type="molecule type" value="Transcribed_RNA"/>
</dbReference>
<evidence type="ECO:0000256" key="2">
    <source>
        <dbReference type="ARBA" id="ARBA00010907"/>
    </source>
</evidence>
<organism evidence="8">
    <name type="scientific">Aplanochytrium stocchinoi</name>
    <dbReference type="NCBI Taxonomy" id="215587"/>
    <lineage>
        <taxon>Eukaryota</taxon>
        <taxon>Sar</taxon>
        <taxon>Stramenopiles</taxon>
        <taxon>Bigyra</taxon>
        <taxon>Labyrinthulomycetes</taxon>
        <taxon>Thraustochytrida</taxon>
        <taxon>Thraustochytriidae</taxon>
        <taxon>Aplanochytrium</taxon>
    </lineage>
</organism>
<feature type="domain" description="Importin N-terminal" evidence="7">
    <location>
        <begin position="19"/>
        <end position="100"/>
    </location>
</feature>
<dbReference type="GO" id="GO:0005737">
    <property type="term" value="C:cytoplasm"/>
    <property type="evidence" value="ECO:0007669"/>
    <property type="project" value="UniProtKB-SubCell"/>
</dbReference>
<dbReference type="InterPro" id="IPR040122">
    <property type="entry name" value="Importin_beta"/>
</dbReference>
<dbReference type="SUPFAM" id="SSF48371">
    <property type="entry name" value="ARM repeat"/>
    <property type="match status" value="1"/>
</dbReference>
<protein>
    <recommendedName>
        <fullName evidence="7">Importin N-terminal domain-containing protein</fullName>
    </recommendedName>
</protein>
<sequence length="875" mass="97501">MSLTEILLKTQSPATQKEAETLLKTAETNNFPQYVTELAKELSNEQSSSQPRSLAGVLLKLALTGQTEVNQRQKSERWLQQLPLEARAQCKQACLQTLTSPCIEASRAAAQAVAAIAFIEMPFHQWPDLLKRLNGDAARTDLQPEMKISVVQAIGYICEGVDPEAITEADVNELLNTIGSTMNDALPEKLYEAGTNAMLNTLEFASHNMKNQAERNMILNLIVTGTKSRYVSVRTKAYECIVKTASFYYEYIGEYIKGIYESTFKAIREDVQPVGMQAIEFWTTLCEEEIYLLEEAQEQEMKGEPVAKPCANYVKQCGQQLCELLLNECLIKQEEDQDEETRNIATSAAMCLGFLSQCLHNDILPYILPFIEKNINSPDWHRREASVLAFGAMMEGPDAECLRLPLQAAFETVLSKMLVRYEDNAQVRDTAAWAMSVVCGFHIQLLIPEKHFQPLIDSLLKGLDDEARVARNVAFAIHNLARAFAPYANEPTNQLSPLFEKFVAKLLQVTKREDRTEWELADNAYEAINNLVENAAMDMHPLIKKLLIEVVKTLIMTVETQPTTSDGKEEREQLQMFLCGNIQVIIMKLQSAIIEGDAQSMELPDKIVQLMIEILKIQNAPAHSDAFMVIGAVANAVDSAFTRYLQYIMEFVCLGLNNHAEYQVCQNAVGTVGDICRAVEHEIDRYCDQIMVILAKNLKDDHLNKAVKPPTLAVFGDIALAIGPNYERFLKESMEIIFSAALADVDREDEDMVEYLNTLRESILEACTGIIQGLNGDPERNIPSKAQLLQPYADPILQFVGAIAAEVNTSGDVAPSVVKGAVGVLGDLVFVLGQPVKEKIMSHRAHVEPLFQECESSGDKAAEQVAQWARQTCGL</sequence>
<evidence type="ECO:0000259" key="7">
    <source>
        <dbReference type="PROSITE" id="PS50166"/>
    </source>
</evidence>
<dbReference type="InterPro" id="IPR011989">
    <property type="entry name" value="ARM-like"/>
</dbReference>
<dbReference type="Pfam" id="PF03810">
    <property type="entry name" value="IBN_N"/>
    <property type="match status" value="1"/>
</dbReference>
<dbReference type="FunFam" id="1.25.10.10:FF:000027">
    <property type="entry name" value="Importin subunit beta-1"/>
    <property type="match status" value="1"/>
</dbReference>
<dbReference type="InterPro" id="IPR016024">
    <property type="entry name" value="ARM-type_fold"/>
</dbReference>
<proteinExistence type="inferred from homology"/>
<keyword evidence="3" id="KW-0813">Transport</keyword>
<keyword evidence="6" id="KW-0653">Protein transport</keyword>